<dbReference type="CDD" id="cd21109">
    <property type="entry name" value="SPASM"/>
    <property type="match status" value="1"/>
</dbReference>
<dbReference type="GO" id="GO:0051536">
    <property type="term" value="F:iron-sulfur cluster binding"/>
    <property type="evidence" value="ECO:0007669"/>
    <property type="project" value="UniProtKB-KW"/>
</dbReference>
<dbReference type="SUPFAM" id="SSF102114">
    <property type="entry name" value="Radical SAM enzymes"/>
    <property type="match status" value="1"/>
</dbReference>
<evidence type="ECO:0000259" key="6">
    <source>
        <dbReference type="Pfam" id="PF04055"/>
    </source>
</evidence>
<organism evidence="8 9">
    <name type="scientific">Nonomuraea endophytica</name>
    <dbReference type="NCBI Taxonomy" id="714136"/>
    <lineage>
        <taxon>Bacteria</taxon>
        <taxon>Bacillati</taxon>
        <taxon>Actinomycetota</taxon>
        <taxon>Actinomycetes</taxon>
        <taxon>Streptosporangiales</taxon>
        <taxon>Streptosporangiaceae</taxon>
        <taxon>Nonomuraea</taxon>
    </lineage>
</organism>
<evidence type="ECO:0000313" key="9">
    <source>
        <dbReference type="Proteomes" id="UP000568380"/>
    </source>
</evidence>
<dbReference type="SFLD" id="SFLDG01067">
    <property type="entry name" value="SPASM/twitch_domain_containing"/>
    <property type="match status" value="1"/>
</dbReference>
<evidence type="ECO:0000313" key="8">
    <source>
        <dbReference type="EMBL" id="MBB5075019.1"/>
    </source>
</evidence>
<keyword evidence="2" id="KW-0479">Metal-binding</keyword>
<keyword evidence="4" id="KW-0411">Iron-sulfur</keyword>
<evidence type="ECO:0000256" key="4">
    <source>
        <dbReference type="ARBA" id="ARBA00023014"/>
    </source>
</evidence>
<dbReference type="Gene3D" id="3.20.20.70">
    <property type="entry name" value="Aldolase class I"/>
    <property type="match status" value="1"/>
</dbReference>
<dbReference type="InterPro" id="IPR058240">
    <property type="entry name" value="rSAM_sf"/>
</dbReference>
<feature type="domain" description="4Fe4S-binding SPASM" evidence="7">
    <location>
        <begin position="198"/>
        <end position="259"/>
    </location>
</feature>
<dbReference type="CDD" id="cd01335">
    <property type="entry name" value="Radical_SAM"/>
    <property type="match status" value="1"/>
</dbReference>
<dbReference type="InterPro" id="IPR007197">
    <property type="entry name" value="rSAM"/>
</dbReference>
<dbReference type="PANTHER" id="PTHR11228">
    <property type="entry name" value="RADICAL SAM DOMAIN PROTEIN"/>
    <property type="match status" value="1"/>
</dbReference>
<dbReference type="SFLD" id="SFLDS00029">
    <property type="entry name" value="Radical_SAM"/>
    <property type="match status" value="1"/>
</dbReference>
<dbReference type="RefSeq" id="WP_184957984.1">
    <property type="nucleotide sequence ID" value="NZ_JACHIN010000001.1"/>
</dbReference>
<protein>
    <submittedName>
        <fullName evidence="8">MoaA/NifB/PqqE/SkfB family radical SAM enzyme</fullName>
    </submittedName>
</protein>
<evidence type="ECO:0000256" key="5">
    <source>
        <dbReference type="SAM" id="MobiDB-lite"/>
    </source>
</evidence>
<proteinExistence type="predicted"/>
<gene>
    <name evidence="8" type="ORF">HNR40_000465</name>
</gene>
<dbReference type="AlphaFoldDB" id="A0A7W7ZX17"/>
<dbReference type="EMBL" id="JACHIN010000001">
    <property type="protein sequence ID" value="MBB5075019.1"/>
    <property type="molecule type" value="Genomic_DNA"/>
</dbReference>
<keyword evidence="3" id="KW-0408">Iron</keyword>
<dbReference type="Proteomes" id="UP000568380">
    <property type="component" value="Unassembled WGS sequence"/>
</dbReference>
<evidence type="ECO:0000256" key="2">
    <source>
        <dbReference type="ARBA" id="ARBA00022723"/>
    </source>
</evidence>
<evidence type="ECO:0000256" key="1">
    <source>
        <dbReference type="ARBA" id="ARBA00022691"/>
    </source>
</evidence>
<dbReference type="PANTHER" id="PTHR11228:SF7">
    <property type="entry name" value="PQQA PEPTIDE CYCLASE"/>
    <property type="match status" value="1"/>
</dbReference>
<dbReference type="Pfam" id="PF04055">
    <property type="entry name" value="Radical_SAM"/>
    <property type="match status" value="1"/>
</dbReference>
<name>A0A7W7ZX17_9ACTN</name>
<feature type="domain" description="Radical SAM core" evidence="6">
    <location>
        <begin position="14"/>
        <end position="159"/>
    </location>
</feature>
<dbReference type="Pfam" id="PF13186">
    <property type="entry name" value="SPASM"/>
    <property type="match status" value="1"/>
</dbReference>
<evidence type="ECO:0000256" key="3">
    <source>
        <dbReference type="ARBA" id="ARBA00023004"/>
    </source>
</evidence>
<feature type="region of interest" description="Disordered" evidence="5">
    <location>
        <begin position="283"/>
        <end position="305"/>
    </location>
</feature>
<sequence>MSAAPPALDFVWAEITGKCQLACTHCYADSGPTGTHGVMTIHDWLTAINQVVRLGARMIQLIGGEPTLHPGLPELVGHALGQGLEVEVYTNLVHVTPSMWDMFAQSGVRLATSYYTGDADQHQQITGRKTLHRTRTNIAQAIALGIPLRAGVIDVQDGQDVDAARAQLAQLGVTDVGVDRMRLLGRPARGACDASELCGRCGDRKVAILSNGTVAPCPLGRWLSAGDIRTDSLASLAGQVQQLARQAISPGRPDACRPPCEPQCHPGQNQCAPDKDGCVPQSRCNPSEPCKPKNPCKPDVTPPKK</sequence>
<evidence type="ECO:0000259" key="7">
    <source>
        <dbReference type="Pfam" id="PF13186"/>
    </source>
</evidence>
<dbReference type="GO" id="GO:0046872">
    <property type="term" value="F:metal ion binding"/>
    <property type="evidence" value="ECO:0007669"/>
    <property type="project" value="UniProtKB-KW"/>
</dbReference>
<keyword evidence="1" id="KW-0949">S-adenosyl-L-methionine</keyword>
<dbReference type="InterPro" id="IPR023885">
    <property type="entry name" value="4Fe4S-binding_SPASM_dom"/>
</dbReference>
<accession>A0A7W7ZX17</accession>
<reference evidence="8 9" key="1">
    <citation type="submission" date="2020-08" db="EMBL/GenBank/DDBJ databases">
        <title>Genomic Encyclopedia of Type Strains, Phase IV (KMG-IV): sequencing the most valuable type-strain genomes for metagenomic binning, comparative biology and taxonomic classification.</title>
        <authorList>
            <person name="Goeker M."/>
        </authorList>
    </citation>
    <scope>NUCLEOTIDE SEQUENCE [LARGE SCALE GENOMIC DNA]</scope>
    <source>
        <strain evidence="8 9">DSM 45385</strain>
    </source>
</reference>
<comment type="caution">
    <text evidence="8">The sequence shown here is derived from an EMBL/GenBank/DDBJ whole genome shotgun (WGS) entry which is preliminary data.</text>
</comment>
<dbReference type="GO" id="GO:0003824">
    <property type="term" value="F:catalytic activity"/>
    <property type="evidence" value="ECO:0007669"/>
    <property type="project" value="InterPro"/>
</dbReference>
<dbReference type="InterPro" id="IPR013785">
    <property type="entry name" value="Aldolase_TIM"/>
</dbReference>
<keyword evidence="9" id="KW-1185">Reference proteome</keyword>
<dbReference type="InterPro" id="IPR050377">
    <property type="entry name" value="Radical_SAM_PqqE_MftC-like"/>
</dbReference>